<organism evidence="3 4">
    <name type="scientific">Parazoarcus communis</name>
    <dbReference type="NCBI Taxonomy" id="41977"/>
    <lineage>
        <taxon>Bacteria</taxon>
        <taxon>Pseudomonadati</taxon>
        <taxon>Pseudomonadota</taxon>
        <taxon>Betaproteobacteria</taxon>
        <taxon>Rhodocyclales</taxon>
        <taxon>Zoogloeaceae</taxon>
        <taxon>Parazoarcus</taxon>
    </lineage>
</organism>
<dbReference type="EMBL" id="CP022187">
    <property type="protein sequence ID" value="AWI76314.1"/>
    <property type="molecule type" value="Genomic_DNA"/>
</dbReference>
<dbReference type="Proteomes" id="UP000244930">
    <property type="component" value="Chromosome"/>
</dbReference>
<gene>
    <name evidence="3" type="ORF">CEW83_14730</name>
</gene>
<accession>A0A2U8GS41</accession>
<dbReference type="KEGG" id="acom:CEW83_14730"/>
<keyword evidence="4" id="KW-1185">Reference proteome</keyword>
<evidence type="ECO:0000256" key="1">
    <source>
        <dbReference type="SAM" id="MobiDB-lite"/>
    </source>
</evidence>
<evidence type="ECO:0000256" key="2">
    <source>
        <dbReference type="SAM" id="Phobius"/>
    </source>
</evidence>
<feature type="compositionally biased region" description="Basic and acidic residues" evidence="1">
    <location>
        <begin position="7"/>
        <end position="17"/>
    </location>
</feature>
<evidence type="ECO:0000313" key="4">
    <source>
        <dbReference type="Proteomes" id="UP000244930"/>
    </source>
</evidence>
<keyword evidence="2" id="KW-0472">Membrane</keyword>
<keyword evidence="2" id="KW-1133">Transmembrane helix</keyword>
<reference evidence="3 4" key="1">
    <citation type="submission" date="2017-06" db="EMBL/GenBank/DDBJ databases">
        <title>Azoarcus.</title>
        <authorList>
            <person name="Woo J.-H."/>
            <person name="Kim H.-S."/>
        </authorList>
    </citation>
    <scope>NUCLEOTIDE SEQUENCE [LARGE SCALE GENOMIC DNA]</scope>
    <source>
        <strain evidence="3 4">TSPY31</strain>
    </source>
</reference>
<feature type="transmembrane region" description="Helical" evidence="2">
    <location>
        <begin position="65"/>
        <end position="92"/>
    </location>
</feature>
<feature type="region of interest" description="Disordered" evidence="1">
    <location>
        <begin position="1"/>
        <end position="30"/>
    </location>
</feature>
<evidence type="ECO:0000313" key="3">
    <source>
        <dbReference type="EMBL" id="AWI76314.1"/>
    </source>
</evidence>
<keyword evidence="2" id="KW-0812">Transmembrane</keyword>
<dbReference type="AlphaFoldDB" id="A0A2U8GS41"/>
<proteinExistence type="predicted"/>
<name>A0A2U8GS41_9RHOO</name>
<feature type="transmembrane region" description="Helical" evidence="2">
    <location>
        <begin position="138"/>
        <end position="155"/>
    </location>
</feature>
<protein>
    <submittedName>
        <fullName evidence="3">Uncharacterized protein</fullName>
    </submittedName>
</protein>
<feature type="transmembrane region" description="Helical" evidence="2">
    <location>
        <begin position="104"/>
        <end position="126"/>
    </location>
</feature>
<sequence length="161" mass="17105">MDQTVGIEDHQRAEREGYSGMHAAPPSNVDEAMGRAAGEARRYADQQLGQEASSGYDTVRLPIRFVPLAIGAGIALFLGVRPMLLLLLAAALEGLALSTFVRRFLRGATPVYVGALIGLCMSAVSLMGSDAPLIAENLLIYPALCALGGGAYALFRRISRR</sequence>